<feature type="domain" description="Helix-hairpin-helix DNA-binding motif class 1" evidence="3">
    <location>
        <begin position="213"/>
        <end position="232"/>
    </location>
</feature>
<dbReference type="AlphaFoldDB" id="A0A9D1GIM9"/>
<dbReference type="EMBL" id="DVKS01000043">
    <property type="protein sequence ID" value="HIT40949.1"/>
    <property type="molecule type" value="Genomic_DNA"/>
</dbReference>
<dbReference type="InterPro" id="IPR010994">
    <property type="entry name" value="RuvA_2-like"/>
</dbReference>
<dbReference type="GO" id="GO:0006281">
    <property type="term" value="P:DNA repair"/>
    <property type="evidence" value="ECO:0007669"/>
    <property type="project" value="InterPro"/>
</dbReference>
<organism evidence="4 5">
    <name type="scientific">Candidatus Caccovicinus merdipullorum</name>
    <dbReference type="NCBI Taxonomy" id="2840724"/>
    <lineage>
        <taxon>Bacteria</taxon>
        <taxon>Bacillati</taxon>
        <taxon>Bacillota</taxon>
        <taxon>Clostridia</taxon>
        <taxon>Eubacteriales</taxon>
        <taxon>Candidatus Caccovicinus</taxon>
    </lineage>
</organism>
<feature type="region of interest" description="Disordered" evidence="1">
    <location>
        <begin position="47"/>
        <end position="85"/>
    </location>
</feature>
<feature type="chain" id="PRO_5039565253" evidence="2">
    <location>
        <begin position="27"/>
        <end position="235"/>
    </location>
</feature>
<feature type="signal peptide" evidence="2">
    <location>
        <begin position="1"/>
        <end position="26"/>
    </location>
</feature>
<evidence type="ECO:0000313" key="5">
    <source>
        <dbReference type="Proteomes" id="UP000886860"/>
    </source>
</evidence>
<sequence>MKYLRLKWMKAIITAALMLSAGICYSCSHREEGGFYGIQEETLILSGEGPSVQDGPSDSAPGETDEVQTQEEETEETGPQDSREETKTMCFVHISGAVWHPGVYELEEGSRIYQAVEAAGGFLPEADEGYLNLAALIADGMKITVLTKEEAQSAGAWEADEGGSGQQKETVSEKVNINTATKDQLMTLTGIGEVRAEDIIAYRQEHGPFRQIEDIMQVSGIKEAAFAKIKDDITV</sequence>
<dbReference type="InterPro" id="IPR003583">
    <property type="entry name" value="Hlx-hairpin-Hlx_DNA-bd_motif"/>
</dbReference>
<dbReference type="GO" id="GO:0015627">
    <property type="term" value="C:type II protein secretion system complex"/>
    <property type="evidence" value="ECO:0007669"/>
    <property type="project" value="TreeGrafter"/>
</dbReference>
<protein>
    <submittedName>
        <fullName evidence="4">Helix-hairpin-helix domain-containing protein</fullName>
    </submittedName>
</protein>
<comment type="caution">
    <text evidence="4">The sequence shown here is derived from an EMBL/GenBank/DDBJ whole genome shotgun (WGS) entry which is preliminary data.</text>
</comment>
<reference evidence="4" key="1">
    <citation type="submission" date="2020-10" db="EMBL/GenBank/DDBJ databases">
        <authorList>
            <person name="Gilroy R."/>
        </authorList>
    </citation>
    <scope>NUCLEOTIDE SEQUENCE</scope>
    <source>
        <strain evidence="4">CHK123-3438</strain>
    </source>
</reference>
<reference evidence="4" key="2">
    <citation type="journal article" date="2021" name="PeerJ">
        <title>Extensive microbial diversity within the chicken gut microbiome revealed by metagenomics and culture.</title>
        <authorList>
            <person name="Gilroy R."/>
            <person name="Ravi A."/>
            <person name="Getino M."/>
            <person name="Pursley I."/>
            <person name="Horton D.L."/>
            <person name="Alikhan N.F."/>
            <person name="Baker D."/>
            <person name="Gharbi K."/>
            <person name="Hall N."/>
            <person name="Watson M."/>
            <person name="Adriaenssens E.M."/>
            <person name="Foster-Nyarko E."/>
            <person name="Jarju S."/>
            <person name="Secka A."/>
            <person name="Antonio M."/>
            <person name="Oren A."/>
            <person name="Chaudhuri R.R."/>
            <person name="La Ragione R."/>
            <person name="Hildebrand F."/>
            <person name="Pallen M.J."/>
        </authorList>
    </citation>
    <scope>NUCLEOTIDE SEQUENCE</scope>
    <source>
        <strain evidence="4">CHK123-3438</strain>
    </source>
</reference>
<dbReference type="Pfam" id="PF10531">
    <property type="entry name" value="SLBB"/>
    <property type="match status" value="1"/>
</dbReference>
<dbReference type="PANTHER" id="PTHR21180:SF32">
    <property type="entry name" value="ENDONUCLEASE_EXONUCLEASE_PHOSPHATASE FAMILY DOMAIN-CONTAINING PROTEIN 1"/>
    <property type="match status" value="1"/>
</dbReference>
<dbReference type="NCBIfam" id="TIGR00426">
    <property type="entry name" value="competence protein ComEA helix-hairpin-helix repeat region"/>
    <property type="match status" value="1"/>
</dbReference>
<accession>A0A9D1GIM9</accession>
<gene>
    <name evidence="4" type="ORF">IAB60_02430</name>
</gene>
<feature type="compositionally biased region" description="Acidic residues" evidence="1">
    <location>
        <begin position="63"/>
        <end position="78"/>
    </location>
</feature>
<proteinExistence type="predicted"/>
<dbReference type="InterPro" id="IPR051675">
    <property type="entry name" value="Endo/Exo/Phosphatase_dom_1"/>
</dbReference>
<dbReference type="InterPro" id="IPR004509">
    <property type="entry name" value="Competence_ComEA_HhH"/>
</dbReference>
<keyword evidence="2" id="KW-0732">Signal</keyword>
<dbReference type="PANTHER" id="PTHR21180">
    <property type="entry name" value="ENDONUCLEASE/EXONUCLEASE/PHOSPHATASE FAMILY DOMAIN-CONTAINING PROTEIN 1"/>
    <property type="match status" value="1"/>
</dbReference>
<feature type="domain" description="Helix-hairpin-helix DNA-binding motif class 1" evidence="3">
    <location>
        <begin position="183"/>
        <end position="202"/>
    </location>
</feature>
<evidence type="ECO:0000256" key="2">
    <source>
        <dbReference type="SAM" id="SignalP"/>
    </source>
</evidence>
<name>A0A9D1GIM9_9FIRM</name>
<dbReference type="GO" id="GO:0003677">
    <property type="term" value="F:DNA binding"/>
    <property type="evidence" value="ECO:0007669"/>
    <property type="project" value="InterPro"/>
</dbReference>
<evidence type="ECO:0000313" key="4">
    <source>
        <dbReference type="EMBL" id="HIT40949.1"/>
    </source>
</evidence>
<dbReference type="Proteomes" id="UP000886860">
    <property type="component" value="Unassembled WGS sequence"/>
</dbReference>
<dbReference type="Gene3D" id="1.10.150.280">
    <property type="entry name" value="AF1531-like domain"/>
    <property type="match status" value="1"/>
</dbReference>
<dbReference type="InterPro" id="IPR019554">
    <property type="entry name" value="Soluble_ligand-bd"/>
</dbReference>
<dbReference type="Pfam" id="PF12836">
    <property type="entry name" value="HHH_3"/>
    <property type="match status" value="1"/>
</dbReference>
<dbReference type="SUPFAM" id="SSF47781">
    <property type="entry name" value="RuvA domain 2-like"/>
    <property type="match status" value="1"/>
</dbReference>
<evidence type="ECO:0000259" key="3">
    <source>
        <dbReference type="SMART" id="SM00278"/>
    </source>
</evidence>
<dbReference type="GO" id="GO:0015628">
    <property type="term" value="P:protein secretion by the type II secretion system"/>
    <property type="evidence" value="ECO:0007669"/>
    <property type="project" value="TreeGrafter"/>
</dbReference>
<evidence type="ECO:0000256" key="1">
    <source>
        <dbReference type="SAM" id="MobiDB-lite"/>
    </source>
</evidence>
<dbReference type="SMART" id="SM00278">
    <property type="entry name" value="HhH1"/>
    <property type="match status" value="2"/>
</dbReference>